<dbReference type="STRING" id="177437.HRM2_30680"/>
<proteinExistence type="predicted"/>
<evidence type="ECO:0000256" key="3">
    <source>
        <dbReference type="ARBA" id="ARBA00022723"/>
    </source>
</evidence>
<sequence>MVDWGKNNGFTLTSLFAGDKFARMKKNYTANNLSITLDMAGSFVYTKISYPVRYGVFNEIRTPDQLLHFNLNGEIIRAVGRTRQWIHPNEWLKRTPGNDWVYYSNGGYTGVFEAMGEYYLPNLQYPTNALIGGKPFRETCVSDLVEDWYQRLMALQTSTKNLPEPMARFLAQALQNTPDRLQEKAKKLFSISGGRVTVMPPDARHVDYDIIPLFISLGCLYKCRFCRVKTEHPFALNTEDEIVGQLTRLKALYGRDLANYNSLFLGEHDALAAGRNLIVFAVEKALEILAFDQGNMKGSNLFLFGSVDSLLDTDPDLFNRLNTLVSKTYINIGLESADQATLDHLGKPITVAQVIQAFDTMQKINDQYQNIEITANFVMDETLPKDHVPAFLRLVRERVSHTKPKGAIYLSPLSINHPSREMMFTFNRLKCLSRLPTFLYIIQRL</sequence>
<dbReference type="PROSITE" id="PS51918">
    <property type="entry name" value="RADICAL_SAM"/>
    <property type="match status" value="1"/>
</dbReference>
<dbReference type="AlphaFoldDB" id="C0QKR1"/>
<dbReference type="KEGG" id="dat:HRM2_30680"/>
<feature type="domain" description="Radical SAM core" evidence="6">
    <location>
        <begin position="205"/>
        <end position="445"/>
    </location>
</feature>
<evidence type="ECO:0000313" key="7">
    <source>
        <dbReference type="EMBL" id="ACN16151.1"/>
    </source>
</evidence>
<dbReference type="InterPro" id="IPR051198">
    <property type="entry name" value="BchE-like"/>
</dbReference>
<dbReference type="InterPro" id="IPR023404">
    <property type="entry name" value="rSAM_horseshoe"/>
</dbReference>
<name>C0QKR1_DESAH</name>
<evidence type="ECO:0000259" key="6">
    <source>
        <dbReference type="PROSITE" id="PS51918"/>
    </source>
</evidence>
<keyword evidence="8" id="KW-1185">Reference proteome</keyword>
<gene>
    <name evidence="7" type="ordered locus">HRM2_30680</name>
</gene>
<dbReference type="Proteomes" id="UP000000442">
    <property type="component" value="Chromosome"/>
</dbReference>
<dbReference type="PANTHER" id="PTHR43409">
    <property type="entry name" value="ANAEROBIC MAGNESIUM-PROTOPORPHYRIN IX MONOMETHYL ESTER CYCLASE-RELATED"/>
    <property type="match status" value="1"/>
</dbReference>
<dbReference type="eggNOG" id="COG1032">
    <property type="taxonomic scope" value="Bacteria"/>
</dbReference>
<comment type="cofactor">
    <cofactor evidence="1">
        <name>[4Fe-4S] cluster</name>
        <dbReference type="ChEBI" id="CHEBI:49883"/>
    </cofactor>
</comment>
<dbReference type="SUPFAM" id="SSF102114">
    <property type="entry name" value="Radical SAM enzymes"/>
    <property type="match status" value="1"/>
</dbReference>
<accession>C0QKR1</accession>
<keyword evidence="3" id="KW-0479">Metal-binding</keyword>
<keyword evidence="2" id="KW-0949">S-adenosyl-L-methionine</keyword>
<evidence type="ECO:0000256" key="5">
    <source>
        <dbReference type="ARBA" id="ARBA00023014"/>
    </source>
</evidence>
<keyword evidence="5" id="KW-0411">Iron-sulfur</keyword>
<keyword evidence="4" id="KW-0408">Iron</keyword>
<dbReference type="Pfam" id="PF04055">
    <property type="entry name" value="Radical_SAM"/>
    <property type="match status" value="1"/>
</dbReference>
<dbReference type="HOGENOM" id="CLU_629669_0_0_7"/>
<dbReference type="GO" id="GO:0003824">
    <property type="term" value="F:catalytic activity"/>
    <property type="evidence" value="ECO:0007669"/>
    <property type="project" value="InterPro"/>
</dbReference>
<protein>
    <recommendedName>
        <fullName evidence="6">Radical SAM core domain-containing protein</fullName>
    </recommendedName>
</protein>
<evidence type="ECO:0000256" key="2">
    <source>
        <dbReference type="ARBA" id="ARBA00022691"/>
    </source>
</evidence>
<dbReference type="GO" id="GO:0051536">
    <property type="term" value="F:iron-sulfur cluster binding"/>
    <property type="evidence" value="ECO:0007669"/>
    <property type="project" value="UniProtKB-KW"/>
</dbReference>
<dbReference type="InterPro" id="IPR007197">
    <property type="entry name" value="rSAM"/>
</dbReference>
<organism evidence="7 8">
    <name type="scientific">Desulforapulum autotrophicum (strain ATCC 43914 / DSM 3382 / VKM B-1955 / HRM2)</name>
    <name type="common">Desulfobacterium autotrophicum</name>
    <dbReference type="NCBI Taxonomy" id="177437"/>
    <lineage>
        <taxon>Bacteria</taxon>
        <taxon>Pseudomonadati</taxon>
        <taxon>Thermodesulfobacteriota</taxon>
        <taxon>Desulfobacteria</taxon>
        <taxon>Desulfobacterales</taxon>
        <taxon>Desulfobacteraceae</taxon>
        <taxon>Desulforapulum</taxon>
    </lineage>
</organism>
<dbReference type="GO" id="GO:0046872">
    <property type="term" value="F:metal ion binding"/>
    <property type="evidence" value="ECO:0007669"/>
    <property type="project" value="UniProtKB-KW"/>
</dbReference>
<dbReference type="EMBL" id="CP001087">
    <property type="protein sequence ID" value="ACN16151.1"/>
    <property type="molecule type" value="Genomic_DNA"/>
</dbReference>
<reference evidence="7 8" key="1">
    <citation type="journal article" date="2009" name="Environ. Microbiol.">
        <title>Genome sequence of Desulfobacterium autotrophicum HRM2, a marine sulfate reducer oxidizing organic carbon completely to carbon dioxide.</title>
        <authorList>
            <person name="Strittmatter A.W."/>
            <person name="Liesegang H."/>
            <person name="Rabus R."/>
            <person name="Decker I."/>
            <person name="Amann J."/>
            <person name="Andres S."/>
            <person name="Henne A."/>
            <person name="Fricke W.F."/>
            <person name="Martinez-Arias R."/>
            <person name="Bartels D."/>
            <person name="Goesmann A."/>
            <person name="Krause L."/>
            <person name="Puehler A."/>
            <person name="Klenk H.P."/>
            <person name="Richter M."/>
            <person name="Schuler M."/>
            <person name="Gloeckner F.O."/>
            <person name="Meyerdierks A."/>
            <person name="Gottschalk G."/>
            <person name="Amann R."/>
        </authorList>
    </citation>
    <scope>NUCLEOTIDE SEQUENCE [LARGE SCALE GENOMIC DNA]</scope>
    <source>
        <strain evidence="8">ATCC 43914 / DSM 3382 / HRM2</strain>
    </source>
</reference>
<dbReference type="Gene3D" id="3.80.30.20">
    <property type="entry name" value="tm_1862 like domain"/>
    <property type="match status" value="1"/>
</dbReference>
<evidence type="ECO:0000256" key="1">
    <source>
        <dbReference type="ARBA" id="ARBA00001966"/>
    </source>
</evidence>
<dbReference type="InterPro" id="IPR058240">
    <property type="entry name" value="rSAM_sf"/>
</dbReference>
<evidence type="ECO:0000256" key="4">
    <source>
        <dbReference type="ARBA" id="ARBA00023004"/>
    </source>
</evidence>
<dbReference type="SFLD" id="SFLDG01082">
    <property type="entry name" value="B12-binding_domain_containing"/>
    <property type="match status" value="1"/>
</dbReference>
<evidence type="ECO:0000313" key="8">
    <source>
        <dbReference type="Proteomes" id="UP000000442"/>
    </source>
</evidence>
<dbReference type="SFLD" id="SFLDS00029">
    <property type="entry name" value="Radical_SAM"/>
    <property type="match status" value="1"/>
</dbReference>